<dbReference type="GO" id="GO:0015888">
    <property type="term" value="P:thiamine transport"/>
    <property type="evidence" value="ECO:0007669"/>
    <property type="project" value="TreeGrafter"/>
</dbReference>
<evidence type="ECO:0000313" key="4">
    <source>
        <dbReference type="Proteomes" id="UP000569914"/>
    </source>
</evidence>
<evidence type="ECO:0000256" key="2">
    <source>
        <dbReference type="SAM" id="SignalP"/>
    </source>
</evidence>
<keyword evidence="1 2" id="KW-0732">Signal</keyword>
<dbReference type="Pfam" id="PF13343">
    <property type="entry name" value="SBP_bac_6"/>
    <property type="match status" value="1"/>
</dbReference>
<proteinExistence type="predicted"/>
<evidence type="ECO:0000313" key="3">
    <source>
        <dbReference type="EMBL" id="NYE74009.1"/>
    </source>
</evidence>
<comment type="caution">
    <text evidence="3">The sequence shown here is derived from an EMBL/GenBank/DDBJ whole genome shotgun (WGS) entry which is preliminary data.</text>
</comment>
<name>A0A7Y9LBN3_9ACTN</name>
<dbReference type="InterPro" id="IPR026045">
    <property type="entry name" value="Ferric-bd"/>
</dbReference>
<accession>A0A7Y9LBN3</accession>
<sequence length="349" mass="38764">MEMTRKLTMAVAGVAAMGLALAGCGLQQPGAGADGDSKGTVTIYSPRPSAITDEIIPRFEEASGYDVQLVTLGAAEVADRVRAEKANVQADVWWGGTASLFGPAADEDLVEPWSDDVLKIIGDEYQYDDDKWVAEQLQLQLFAYNTEMITPEEMPKDWDDLLDPQYKDKILIRDVAASGTMRAIYSAMIDRFYAEDGKPDRGYAWLKALDANTKDYAANPEDLYLRLERQEAAITLWNQQDILAQAKEGATFAILEPASGSPINTDGVAKIKGGKNPEGAEAFAKFLFSTETQEWLANNAFQIPTIELANEPEWLKGLTRKEFEYNRANAAEHEREWIDHWLENIKNQG</sequence>
<evidence type="ECO:0000256" key="1">
    <source>
        <dbReference type="ARBA" id="ARBA00022729"/>
    </source>
</evidence>
<dbReference type="RefSeq" id="WP_218871588.1">
    <property type="nucleotide sequence ID" value="NZ_JACCBU010000001.1"/>
</dbReference>
<reference evidence="3 4" key="1">
    <citation type="submission" date="2020-07" db="EMBL/GenBank/DDBJ databases">
        <title>Sequencing the genomes of 1000 actinobacteria strains.</title>
        <authorList>
            <person name="Klenk H.-P."/>
        </authorList>
    </citation>
    <scope>NUCLEOTIDE SEQUENCE [LARGE SCALE GENOMIC DNA]</scope>
    <source>
        <strain evidence="3 4">DSM 22083</strain>
    </source>
</reference>
<gene>
    <name evidence="3" type="ORF">BKA15_005338</name>
</gene>
<dbReference type="PROSITE" id="PS51257">
    <property type="entry name" value="PROKAR_LIPOPROTEIN"/>
    <property type="match status" value="1"/>
</dbReference>
<keyword evidence="4" id="KW-1185">Reference proteome</keyword>
<protein>
    <submittedName>
        <fullName evidence="3">Iron(III) transport system substrate-binding protein</fullName>
    </submittedName>
</protein>
<feature type="signal peptide" evidence="2">
    <location>
        <begin position="1"/>
        <end position="22"/>
    </location>
</feature>
<dbReference type="PANTHER" id="PTHR30006">
    <property type="entry name" value="THIAMINE-BINDING PERIPLASMIC PROTEIN-RELATED"/>
    <property type="match status" value="1"/>
</dbReference>
<dbReference type="PIRSF" id="PIRSF002825">
    <property type="entry name" value="CfbpA"/>
    <property type="match status" value="1"/>
</dbReference>
<dbReference type="SUPFAM" id="SSF53850">
    <property type="entry name" value="Periplasmic binding protein-like II"/>
    <property type="match status" value="1"/>
</dbReference>
<dbReference type="AlphaFoldDB" id="A0A7Y9LBN3"/>
<dbReference type="Proteomes" id="UP000569914">
    <property type="component" value="Unassembled WGS sequence"/>
</dbReference>
<dbReference type="GO" id="GO:0030976">
    <property type="term" value="F:thiamine pyrophosphate binding"/>
    <property type="evidence" value="ECO:0007669"/>
    <property type="project" value="TreeGrafter"/>
</dbReference>
<dbReference type="EMBL" id="JACCBU010000001">
    <property type="protein sequence ID" value="NYE74009.1"/>
    <property type="molecule type" value="Genomic_DNA"/>
</dbReference>
<dbReference type="PANTHER" id="PTHR30006:SF2">
    <property type="entry name" value="ABC TRANSPORTER SUBSTRATE-BINDING PROTEIN"/>
    <property type="match status" value="1"/>
</dbReference>
<feature type="chain" id="PRO_5038364658" evidence="2">
    <location>
        <begin position="23"/>
        <end position="349"/>
    </location>
</feature>
<dbReference type="GO" id="GO:0030288">
    <property type="term" value="C:outer membrane-bounded periplasmic space"/>
    <property type="evidence" value="ECO:0007669"/>
    <property type="project" value="TreeGrafter"/>
</dbReference>
<dbReference type="Gene3D" id="3.40.190.10">
    <property type="entry name" value="Periplasmic binding protein-like II"/>
    <property type="match status" value="2"/>
</dbReference>
<organism evidence="3 4">
    <name type="scientific">Microlunatus parietis</name>
    <dbReference type="NCBI Taxonomy" id="682979"/>
    <lineage>
        <taxon>Bacteria</taxon>
        <taxon>Bacillati</taxon>
        <taxon>Actinomycetota</taxon>
        <taxon>Actinomycetes</taxon>
        <taxon>Propionibacteriales</taxon>
        <taxon>Propionibacteriaceae</taxon>
        <taxon>Microlunatus</taxon>
    </lineage>
</organism>
<dbReference type="GO" id="GO:0030975">
    <property type="term" value="F:thiamine binding"/>
    <property type="evidence" value="ECO:0007669"/>
    <property type="project" value="TreeGrafter"/>
</dbReference>